<dbReference type="AlphaFoldDB" id="A0A382M703"/>
<name>A0A382M703_9ZZZZ</name>
<feature type="compositionally biased region" description="Basic and acidic residues" evidence="1">
    <location>
        <begin position="37"/>
        <end position="46"/>
    </location>
</feature>
<feature type="non-terminal residue" evidence="2">
    <location>
        <position position="84"/>
    </location>
</feature>
<feature type="compositionally biased region" description="Low complexity" evidence="1">
    <location>
        <begin position="71"/>
        <end position="84"/>
    </location>
</feature>
<sequence>SRDPSPTWSATSWSPQRPGWPPPASGSSRSSRPSIRQMDRTSERSPRRLRQRVRRHHRPNGSSLYSKVSNRPSTARRAPTTRST</sequence>
<reference evidence="2" key="1">
    <citation type="submission" date="2018-05" db="EMBL/GenBank/DDBJ databases">
        <authorList>
            <person name="Lanie J.A."/>
            <person name="Ng W.-L."/>
            <person name="Kazmierczak K.M."/>
            <person name="Andrzejewski T.M."/>
            <person name="Davidsen T.M."/>
            <person name="Wayne K.J."/>
            <person name="Tettelin H."/>
            <person name="Glass J.I."/>
            <person name="Rusch D."/>
            <person name="Podicherti R."/>
            <person name="Tsui H.-C.T."/>
            <person name="Winkler M.E."/>
        </authorList>
    </citation>
    <scope>NUCLEOTIDE SEQUENCE</scope>
</reference>
<evidence type="ECO:0000313" key="2">
    <source>
        <dbReference type="EMBL" id="SVC44733.1"/>
    </source>
</evidence>
<feature type="compositionally biased region" description="Basic residues" evidence="1">
    <location>
        <begin position="47"/>
        <end position="59"/>
    </location>
</feature>
<protein>
    <submittedName>
        <fullName evidence="2">Uncharacterized protein</fullName>
    </submittedName>
</protein>
<organism evidence="2">
    <name type="scientific">marine metagenome</name>
    <dbReference type="NCBI Taxonomy" id="408172"/>
    <lineage>
        <taxon>unclassified sequences</taxon>
        <taxon>metagenomes</taxon>
        <taxon>ecological metagenomes</taxon>
    </lineage>
</organism>
<evidence type="ECO:0000256" key="1">
    <source>
        <dbReference type="SAM" id="MobiDB-lite"/>
    </source>
</evidence>
<feature type="compositionally biased region" description="Low complexity" evidence="1">
    <location>
        <begin position="25"/>
        <end position="34"/>
    </location>
</feature>
<gene>
    <name evidence="2" type="ORF">METZ01_LOCUS297587</name>
</gene>
<feature type="compositionally biased region" description="Low complexity" evidence="1">
    <location>
        <begin position="1"/>
        <end position="17"/>
    </location>
</feature>
<accession>A0A382M703</accession>
<dbReference type="EMBL" id="UINC01091739">
    <property type="protein sequence ID" value="SVC44733.1"/>
    <property type="molecule type" value="Genomic_DNA"/>
</dbReference>
<proteinExistence type="predicted"/>
<feature type="compositionally biased region" description="Polar residues" evidence="1">
    <location>
        <begin position="60"/>
        <end position="70"/>
    </location>
</feature>
<feature type="region of interest" description="Disordered" evidence="1">
    <location>
        <begin position="1"/>
        <end position="84"/>
    </location>
</feature>
<feature type="non-terminal residue" evidence="2">
    <location>
        <position position="1"/>
    </location>
</feature>